<proteinExistence type="predicted"/>
<protein>
    <recommendedName>
        <fullName evidence="3">Adhesin</fullName>
    </recommendedName>
</protein>
<keyword evidence="2" id="KW-1185">Reference proteome</keyword>
<organism evidence="1 2">
    <name type="scientific">Saccharibacillus endophyticus</name>
    <dbReference type="NCBI Taxonomy" id="2060666"/>
    <lineage>
        <taxon>Bacteria</taxon>
        <taxon>Bacillati</taxon>
        <taxon>Bacillota</taxon>
        <taxon>Bacilli</taxon>
        <taxon>Bacillales</taxon>
        <taxon>Paenibacillaceae</taxon>
        <taxon>Saccharibacillus</taxon>
    </lineage>
</organism>
<dbReference type="InterPro" id="IPR035903">
    <property type="entry name" value="HesB-like_dom_sf"/>
</dbReference>
<reference evidence="2" key="1">
    <citation type="journal article" date="2019" name="Int. J. Syst. Evol. Microbiol.">
        <title>The Global Catalogue of Microorganisms (GCM) 10K type strain sequencing project: providing services to taxonomists for standard genome sequencing and annotation.</title>
        <authorList>
            <consortium name="The Broad Institute Genomics Platform"/>
            <consortium name="The Broad Institute Genome Sequencing Center for Infectious Disease"/>
            <person name="Wu L."/>
            <person name="Ma J."/>
        </authorList>
    </citation>
    <scope>NUCLEOTIDE SEQUENCE [LARGE SCALE GENOMIC DNA]</scope>
    <source>
        <strain evidence="2">CCM 8702</strain>
    </source>
</reference>
<evidence type="ECO:0008006" key="3">
    <source>
        <dbReference type="Google" id="ProtNLM"/>
    </source>
</evidence>
<dbReference type="RefSeq" id="WP_172239000.1">
    <property type="nucleotide sequence ID" value="NZ_BMDD01000001.1"/>
</dbReference>
<gene>
    <name evidence="1" type="ORF">GCM10007362_06510</name>
</gene>
<evidence type="ECO:0000313" key="1">
    <source>
        <dbReference type="EMBL" id="GGH70412.1"/>
    </source>
</evidence>
<accession>A0ABQ1ZP08</accession>
<dbReference type="SUPFAM" id="SSF89360">
    <property type="entry name" value="HesB-like domain"/>
    <property type="match status" value="1"/>
</dbReference>
<evidence type="ECO:0000313" key="2">
    <source>
        <dbReference type="Proteomes" id="UP000605427"/>
    </source>
</evidence>
<dbReference type="EMBL" id="BMDD01000001">
    <property type="protein sequence ID" value="GGH70412.1"/>
    <property type="molecule type" value="Genomic_DNA"/>
</dbReference>
<name>A0ABQ1ZP08_9BACL</name>
<sequence length="97" mass="10570">MVITSEAKVFIEEQMQKTGISSLRVLSNGKSCSCCGTGFMVKLGEAETNDRRCVVNGLEVVYEPHAISFVDSEVTLDLRVDERGKGLVMQGQDHCAS</sequence>
<dbReference type="Proteomes" id="UP000605427">
    <property type="component" value="Unassembled WGS sequence"/>
</dbReference>
<comment type="caution">
    <text evidence="1">The sequence shown here is derived from an EMBL/GenBank/DDBJ whole genome shotgun (WGS) entry which is preliminary data.</text>
</comment>